<proteinExistence type="predicted"/>
<dbReference type="OrthoDB" id="9804951at2"/>
<evidence type="ECO:0000256" key="1">
    <source>
        <dbReference type="SAM" id="SignalP"/>
    </source>
</evidence>
<reference evidence="2 3" key="1">
    <citation type="journal article" date="2012" name="Environ. Microbiol.">
        <title>Complete genome of Candidatus Chloracidobacterium thermophilum, a chlorophyll-based photoheterotroph belonging to the phylum Acidobacteria.</title>
        <authorList>
            <person name="Garcia Costas A.M."/>
            <person name="Liu Z."/>
            <person name="Tomsho L.P."/>
            <person name="Schuster S.C."/>
            <person name="Ward D.M."/>
            <person name="Bryant D.A."/>
        </authorList>
    </citation>
    <scope>NUCLEOTIDE SEQUENCE [LARGE SCALE GENOMIC DNA]</scope>
    <source>
        <strain evidence="2 3">B</strain>
    </source>
</reference>
<organism evidence="2 3">
    <name type="scientific">Chloracidobacterium thermophilum (strain B)</name>
    <dbReference type="NCBI Taxonomy" id="981222"/>
    <lineage>
        <taxon>Bacteria</taxon>
        <taxon>Pseudomonadati</taxon>
        <taxon>Acidobacteriota</taxon>
        <taxon>Terriglobia</taxon>
        <taxon>Terriglobales</taxon>
        <taxon>Acidobacteriaceae</taxon>
        <taxon>Chloracidobacterium</taxon>
    </lineage>
</organism>
<dbReference type="Proteomes" id="UP000006791">
    <property type="component" value="Chromosome 2"/>
</dbReference>
<dbReference type="EMBL" id="CP002515">
    <property type="protein sequence ID" value="AEP13351.1"/>
    <property type="molecule type" value="Genomic_DNA"/>
</dbReference>
<dbReference type="AlphaFoldDB" id="G2LKZ6"/>
<keyword evidence="3" id="KW-1185">Reference proteome</keyword>
<evidence type="ECO:0000313" key="2">
    <source>
        <dbReference type="EMBL" id="AEP13351.1"/>
    </source>
</evidence>
<accession>G2LKZ6</accession>
<name>G2LKZ6_CHLTF</name>
<dbReference type="STRING" id="981222.Cabther_B0349"/>
<protein>
    <submittedName>
        <fullName evidence="2">Two component regulator propeller</fullName>
    </submittedName>
</protein>
<dbReference type="KEGG" id="ctm:Cabther_B0349"/>
<dbReference type="InterPro" id="IPR011110">
    <property type="entry name" value="Reg_prop"/>
</dbReference>
<sequence length="261" mass="28836">MPRWLFCLIILLCNTPGAYALDPNKVLTQYVRQVWLASDGLPLNAIFTITQTRDGYIWVGTHEGLARFDGIHFTTFNRQNTPILNNNRITVLCEAPSGALWIGTGGDRFFSSGGVRGGGLFRYDQGRWQRFGMDDGLPDDIINALTIDPPGTLWAGTMNGLVAFDGQRFTHYTAGLPSTKIAALRFDRQGILWIGTTSGLARFQQGRIETTELTDHSIQALYEDQAGCLWIGTQTGLLYRPPSSTRCIPTKVTSPLTYSPA</sequence>
<dbReference type="HOGENOM" id="CLU_1064347_0_0_0"/>
<dbReference type="RefSeq" id="WP_014101089.1">
    <property type="nucleotide sequence ID" value="NC_016025.1"/>
</dbReference>
<feature type="chain" id="PRO_5003432487" evidence="1">
    <location>
        <begin position="21"/>
        <end position="261"/>
    </location>
</feature>
<dbReference type="InterPro" id="IPR015943">
    <property type="entry name" value="WD40/YVTN_repeat-like_dom_sf"/>
</dbReference>
<dbReference type="Gene3D" id="2.130.10.10">
    <property type="entry name" value="YVTN repeat-like/Quinoprotein amine dehydrogenase"/>
    <property type="match status" value="2"/>
</dbReference>
<dbReference type="Pfam" id="PF07494">
    <property type="entry name" value="Reg_prop"/>
    <property type="match status" value="5"/>
</dbReference>
<evidence type="ECO:0000313" key="3">
    <source>
        <dbReference type="Proteomes" id="UP000006791"/>
    </source>
</evidence>
<feature type="signal peptide" evidence="1">
    <location>
        <begin position="1"/>
        <end position="20"/>
    </location>
</feature>
<dbReference type="SUPFAM" id="SSF63829">
    <property type="entry name" value="Calcium-dependent phosphotriesterase"/>
    <property type="match status" value="1"/>
</dbReference>
<gene>
    <name evidence="2" type="ordered locus">Cabther_B0349</name>
</gene>
<keyword evidence="1" id="KW-0732">Signal</keyword>